<evidence type="ECO:0000259" key="6">
    <source>
        <dbReference type="Pfam" id="PF02631"/>
    </source>
</evidence>
<dbReference type="Proteomes" id="UP000235828">
    <property type="component" value="Chromosome A"/>
</dbReference>
<sequence length="271" mass="31373">MKNREILQLQRPIKQAKTIDNVYGSAFYHLEAKDRTIDELRKKLVAKTDNQEWIDTVLNDLIERGYLKSDKKFAINFVEMAFNAQKGRQFILTQLKLKGVDESTIQEAIQHIVDRDEVCEIAMINERLSSMRLESFSSDKLQATLIKYGFKSSDVREAIKAHPVASTLSSKMQIKADKADLVKEIEKLARKLKGKSVIKRELQQKLIDMTKFDEEMDKLELDGSIDFYANCQLRLEKKRFDLKSSKDKSKAYAYLYSHGFSSDEIKETLSQ</sequence>
<accession>A0A2N8ZEW9</accession>
<evidence type="ECO:0000256" key="3">
    <source>
        <dbReference type="ARBA" id="ARBA00018111"/>
    </source>
</evidence>
<evidence type="ECO:0000313" key="7">
    <source>
        <dbReference type="EMBL" id="SON50428.1"/>
    </source>
</evidence>
<comment type="similarity">
    <text evidence="2">Belongs to the RecX family.</text>
</comment>
<dbReference type="RefSeq" id="WP_231897797.1">
    <property type="nucleotide sequence ID" value="NZ_LT960611.1"/>
</dbReference>
<protein>
    <recommendedName>
        <fullName evidence="3">Regulatory protein RecX</fullName>
    </recommendedName>
</protein>
<evidence type="ECO:0000256" key="4">
    <source>
        <dbReference type="ARBA" id="ARBA00022490"/>
    </source>
</evidence>
<dbReference type="Pfam" id="PF02631">
    <property type="entry name" value="RecX_HTH2"/>
    <property type="match status" value="1"/>
</dbReference>
<keyword evidence="4" id="KW-0963">Cytoplasm</keyword>
<dbReference type="InterPro" id="IPR003783">
    <property type="entry name" value="Regulatory_RecX"/>
</dbReference>
<evidence type="ECO:0000256" key="2">
    <source>
        <dbReference type="ARBA" id="ARBA00009695"/>
    </source>
</evidence>
<keyword evidence="8" id="KW-1185">Reference proteome</keyword>
<dbReference type="GO" id="GO:0006282">
    <property type="term" value="P:regulation of DNA repair"/>
    <property type="evidence" value="ECO:0007669"/>
    <property type="project" value="InterPro"/>
</dbReference>
<dbReference type="PANTHER" id="PTHR33602">
    <property type="entry name" value="REGULATORY PROTEIN RECX FAMILY PROTEIN"/>
    <property type="match status" value="1"/>
</dbReference>
<comment type="subcellular location">
    <subcellularLocation>
        <location evidence="1">Cytoplasm</location>
    </subcellularLocation>
</comment>
<dbReference type="KEGG" id="vta:A2449"/>
<proteinExistence type="inferred from homology"/>
<keyword evidence="5" id="KW-0175">Coiled coil</keyword>
<dbReference type="GO" id="GO:0005737">
    <property type="term" value="C:cytoplasm"/>
    <property type="evidence" value="ECO:0007669"/>
    <property type="project" value="UniProtKB-SubCell"/>
</dbReference>
<name>A0A2N8ZEW9_9VIBR</name>
<feature type="domain" description="RecX second three-helical" evidence="6">
    <location>
        <begin position="69"/>
        <end position="109"/>
    </location>
</feature>
<evidence type="ECO:0000256" key="1">
    <source>
        <dbReference type="ARBA" id="ARBA00004496"/>
    </source>
</evidence>
<evidence type="ECO:0000256" key="5">
    <source>
        <dbReference type="SAM" id="Coils"/>
    </source>
</evidence>
<dbReference type="InterPro" id="IPR036388">
    <property type="entry name" value="WH-like_DNA-bd_sf"/>
</dbReference>
<dbReference type="PANTHER" id="PTHR33602:SF1">
    <property type="entry name" value="REGULATORY PROTEIN RECX FAMILY PROTEIN"/>
    <property type="match status" value="1"/>
</dbReference>
<reference evidence="7 8" key="1">
    <citation type="submission" date="2017-10" db="EMBL/GenBank/DDBJ databases">
        <authorList>
            <person name="Banno H."/>
            <person name="Chua N.-H."/>
        </authorList>
    </citation>
    <scope>NUCLEOTIDE SEQUENCE [LARGE SCALE GENOMIC DNA]</scope>
    <source>
        <strain evidence="7">Vibrio tapetis CECT4600</strain>
    </source>
</reference>
<dbReference type="EMBL" id="LT960611">
    <property type="protein sequence ID" value="SON50428.1"/>
    <property type="molecule type" value="Genomic_DNA"/>
</dbReference>
<dbReference type="InterPro" id="IPR053924">
    <property type="entry name" value="RecX_HTH_2nd"/>
</dbReference>
<dbReference type="AlphaFoldDB" id="A0A2N8ZEW9"/>
<feature type="coiled-coil region" evidence="5">
    <location>
        <begin position="171"/>
        <end position="222"/>
    </location>
</feature>
<dbReference type="Gene3D" id="1.10.10.10">
    <property type="entry name" value="Winged helix-like DNA-binding domain superfamily/Winged helix DNA-binding domain"/>
    <property type="match status" value="1"/>
</dbReference>
<evidence type="ECO:0000313" key="8">
    <source>
        <dbReference type="Proteomes" id="UP000235828"/>
    </source>
</evidence>
<organism evidence="7 8">
    <name type="scientific">Vibrio tapetis subsp. tapetis</name>
    <dbReference type="NCBI Taxonomy" id="1671868"/>
    <lineage>
        <taxon>Bacteria</taxon>
        <taxon>Pseudomonadati</taxon>
        <taxon>Pseudomonadota</taxon>
        <taxon>Gammaproteobacteria</taxon>
        <taxon>Vibrionales</taxon>
        <taxon>Vibrionaceae</taxon>
        <taxon>Vibrio</taxon>
    </lineage>
</organism>
<gene>
    <name evidence="7" type="ORF">VTAP4600_A2449</name>
</gene>